<protein>
    <submittedName>
        <fullName evidence="1">Uncharacterized protein</fullName>
    </submittedName>
</protein>
<dbReference type="Proteomes" id="UP000001940">
    <property type="component" value="Chromosome IV"/>
</dbReference>
<dbReference type="Bgee" id="WBGene00235258">
    <property type="expression patterns" value="Expressed in embryo and 1 other cell type or tissue"/>
</dbReference>
<name>U4PFH0_CAEEL</name>
<accession>U4PFH0</accession>
<keyword evidence="2" id="KW-1185">Reference proteome</keyword>
<dbReference type="GeneID" id="24104852"/>
<proteinExistence type="predicted"/>
<dbReference type="InParanoid" id="U4PFH0"/>
<dbReference type="HOGENOM" id="CLU_3108405_0_0_1"/>
<evidence type="ECO:0000313" key="1">
    <source>
        <dbReference type="EMBL" id="CDH93488.1"/>
    </source>
</evidence>
<dbReference type="PaxDb" id="6239-T05C7.5"/>
<dbReference type="AlphaFoldDB" id="U4PFH0"/>
<evidence type="ECO:0000313" key="3">
    <source>
        <dbReference type="WormBase" id="T05C7.5"/>
    </source>
</evidence>
<dbReference type="RefSeq" id="NP_001294654.1">
    <property type="nucleotide sequence ID" value="NM_001307725.1"/>
</dbReference>
<gene>
    <name evidence="1" type="ORF">CELE_T05C7.5</name>
    <name evidence="1 3" type="ORF">T05C7.5</name>
</gene>
<reference evidence="1 2" key="1">
    <citation type="journal article" date="1998" name="Science">
        <title>Genome sequence of the nematode C. elegans: a platform for investigating biology.</title>
        <authorList>
            <consortium name="The C. elegans sequencing consortium"/>
            <person name="Sulson J.E."/>
            <person name="Waterston R."/>
        </authorList>
    </citation>
    <scope>NUCLEOTIDE SEQUENCE [LARGE SCALE GENOMIC DNA]</scope>
    <source>
        <strain evidence="1 2">Bristol N2</strain>
    </source>
</reference>
<dbReference type="KEGG" id="cel:CELE_T05C7.5"/>
<sequence>MDVFGSFGAAECFRIIQKIFPCSIRANQLTSVHNYLAHPVSNAHLIPISVL</sequence>
<dbReference type="AGR" id="WB:WBGene00235258"/>
<dbReference type="CTD" id="24104852"/>
<evidence type="ECO:0000313" key="2">
    <source>
        <dbReference type="Proteomes" id="UP000001940"/>
    </source>
</evidence>
<dbReference type="EMBL" id="BX284604">
    <property type="protein sequence ID" value="CDH93488.1"/>
    <property type="molecule type" value="Genomic_DNA"/>
</dbReference>
<organism evidence="1 2">
    <name type="scientific">Caenorhabditis elegans</name>
    <dbReference type="NCBI Taxonomy" id="6239"/>
    <lineage>
        <taxon>Eukaryota</taxon>
        <taxon>Metazoa</taxon>
        <taxon>Ecdysozoa</taxon>
        <taxon>Nematoda</taxon>
        <taxon>Chromadorea</taxon>
        <taxon>Rhabditida</taxon>
        <taxon>Rhabditina</taxon>
        <taxon>Rhabditomorpha</taxon>
        <taxon>Rhabditoidea</taxon>
        <taxon>Rhabditidae</taxon>
        <taxon>Peloderinae</taxon>
        <taxon>Caenorhabditis</taxon>
    </lineage>
</organism>
<dbReference type="WormBase" id="T05C7.5">
    <property type="protein sequence ID" value="CE48864"/>
    <property type="gene ID" value="WBGene00235258"/>
</dbReference>